<evidence type="ECO:0000313" key="2">
    <source>
        <dbReference type="EMBL" id="VDI71663.1"/>
    </source>
</evidence>
<comment type="caution">
    <text evidence="2">The sequence shown here is derived from an EMBL/GenBank/DDBJ whole genome shotgun (WGS) entry which is preliminary data.</text>
</comment>
<dbReference type="OrthoDB" id="6108920at2759"/>
<evidence type="ECO:0000313" key="3">
    <source>
        <dbReference type="Proteomes" id="UP000596742"/>
    </source>
</evidence>
<dbReference type="AlphaFoldDB" id="A0A8B6H002"/>
<accession>A0A8B6H002</accession>
<feature type="transmembrane region" description="Helical" evidence="1">
    <location>
        <begin position="25"/>
        <end position="45"/>
    </location>
</feature>
<keyword evidence="1" id="KW-1133">Transmembrane helix</keyword>
<keyword evidence="1" id="KW-0812">Transmembrane</keyword>
<organism evidence="2 3">
    <name type="scientific">Mytilus galloprovincialis</name>
    <name type="common">Mediterranean mussel</name>
    <dbReference type="NCBI Taxonomy" id="29158"/>
    <lineage>
        <taxon>Eukaryota</taxon>
        <taxon>Metazoa</taxon>
        <taxon>Spiralia</taxon>
        <taxon>Lophotrochozoa</taxon>
        <taxon>Mollusca</taxon>
        <taxon>Bivalvia</taxon>
        <taxon>Autobranchia</taxon>
        <taxon>Pteriomorphia</taxon>
        <taxon>Mytilida</taxon>
        <taxon>Mytiloidea</taxon>
        <taxon>Mytilidae</taxon>
        <taxon>Mytilinae</taxon>
        <taxon>Mytilus</taxon>
    </lineage>
</organism>
<evidence type="ECO:0000256" key="1">
    <source>
        <dbReference type="SAM" id="Phobius"/>
    </source>
</evidence>
<gene>
    <name evidence="2" type="ORF">MGAL_10B058220</name>
</gene>
<proteinExistence type="predicted"/>
<dbReference type="Proteomes" id="UP000596742">
    <property type="component" value="Unassembled WGS sequence"/>
</dbReference>
<dbReference type="EMBL" id="UYJE01009251">
    <property type="protein sequence ID" value="VDI71663.1"/>
    <property type="molecule type" value="Genomic_DNA"/>
</dbReference>
<protein>
    <submittedName>
        <fullName evidence="2">Uncharacterized protein</fullName>
    </submittedName>
</protein>
<keyword evidence="1" id="KW-0472">Membrane</keyword>
<sequence>METHTVSVINCTKTDKIDDYDSTGAAYFIIAVVVVYGLAIMAFIAGHIQKRNVNRDEESAISRYLKIGNFVSDDKRKVEVKETRNLLTSVSFSESFDSRSDGRFSMPNISLTSYNRDCSNVTNSNCDSGLQNGIDQSKKVRFSLSSSSTPFTRGISKESTDTRVTITSDDVFT</sequence>
<keyword evidence="3" id="KW-1185">Reference proteome</keyword>
<name>A0A8B6H002_MYTGA</name>
<reference evidence="2" key="1">
    <citation type="submission" date="2018-11" db="EMBL/GenBank/DDBJ databases">
        <authorList>
            <person name="Alioto T."/>
            <person name="Alioto T."/>
        </authorList>
    </citation>
    <scope>NUCLEOTIDE SEQUENCE</scope>
</reference>